<dbReference type="Pfam" id="PF04082">
    <property type="entry name" value="Fungal_trans"/>
    <property type="match status" value="1"/>
</dbReference>
<dbReference type="GO" id="GO:0003677">
    <property type="term" value="F:DNA binding"/>
    <property type="evidence" value="ECO:0007669"/>
    <property type="project" value="UniProtKB-KW"/>
</dbReference>
<dbReference type="InterPro" id="IPR001138">
    <property type="entry name" value="Zn2Cys6_DnaBD"/>
</dbReference>
<dbReference type="InterPro" id="IPR007219">
    <property type="entry name" value="XnlR_reg_dom"/>
</dbReference>
<dbReference type="PROSITE" id="PS00463">
    <property type="entry name" value="ZN2_CY6_FUNGAL_1"/>
    <property type="match status" value="1"/>
</dbReference>
<accession>A0A8H4KLT0</accession>
<keyword evidence="10" id="KW-1185">Reference proteome</keyword>
<sequence>MPAHRTRSQNIAAKRAQLPGVDGPARRACVNCRQRKIRCDIVSNGVPCTNCRTHDRPGCRMCPNKKEARQLVQPAVLAPLRPREFTDSPATASSITTEPAVSTAKEDMEQDLGAHLLNRNDTRDAALDHRTRSHFIGTELSNCHYLVRQGSSHINNRVFHFNNGQLEPGEGWYERHGVPGELLQRPDKQLEMRLIRAYFDLINCGWPIVDEELFMWQYHGHDSNNPVCLTLLNAMLLVGAHALASHDETMSQLMTIFFKRAKALVECDSWHDRLVYIQVPLLMTWYSDANAWYWIGMATRTAMALGLHRDASHSKMLPVHKHMFTRLWWVLFQFDTISATSAGRPQVINLADSDTPDLQNSDFEGLPGAEIDFVIYHVKLCKIISQTIRDGWSPRASIETRLEAIRKADESLGHLMLTIPEGLELKLSSLDTWQAVFHLTHYNFILLTHRPAPSPTTKDQFIGSHEDAIICREATVTIASIFDVLLGKRTTSLLWLYSNHVLFTATIYILNQISTSKPLLAAKSRSILETFLASLRDLAKYWTYAKGLLQILEQRASRLRSERIDAASTIPQGTTDSHPSSTVDKSSYEHPIEGSSSWNSKDIQAMNNPSADLTGLGSDNYIAATGDNTSMDFLVASQDPSVNDLLFLDNSAFDFLFYDNIG</sequence>
<dbReference type="GO" id="GO:0000981">
    <property type="term" value="F:DNA-binding transcription factor activity, RNA polymerase II-specific"/>
    <property type="evidence" value="ECO:0007669"/>
    <property type="project" value="InterPro"/>
</dbReference>
<evidence type="ECO:0000256" key="4">
    <source>
        <dbReference type="ARBA" id="ARBA00023125"/>
    </source>
</evidence>
<gene>
    <name evidence="9" type="ORF">F53441_4910</name>
</gene>
<evidence type="ECO:0000256" key="3">
    <source>
        <dbReference type="ARBA" id="ARBA00023015"/>
    </source>
</evidence>
<evidence type="ECO:0000256" key="2">
    <source>
        <dbReference type="ARBA" id="ARBA00022833"/>
    </source>
</evidence>
<dbReference type="PANTHER" id="PTHR47171">
    <property type="entry name" value="FARA-RELATED"/>
    <property type="match status" value="1"/>
</dbReference>
<organism evidence="9 10">
    <name type="scientific">Fusarium austroafricanum</name>
    <dbReference type="NCBI Taxonomy" id="2364996"/>
    <lineage>
        <taxon>Eukaryota</taxon>
        <taxon>Fungi</taxon>
        <taxon>Dikarya</taxon>
        <taxon>Ascomycota</taxon>
        <taxon>Pezizomycotina</taxon>
        <taxon>Sordariomycetes</taxon>
        <taxon>Hypocreomycetidae</taxon>
        <taxon>Hypocreales</taxon>
        <taxon>Nectriaceae</taxon>
        <taxon>Fusarium</taxon>
        <taxon>Fusarium concolor species complex</taxon>
    </lineage>
</organism>
<evidence type="ECO:0000256" key="6">
    <source>
        <dbReference type="ARBA" id="ARBA00023242"/>
    </source>
</evidence>
<feature type="region of interest" description="Disordered" evidence="7">
    <location>
        <begin position="568"/>
        <end position="603"/>
    </location>
</feature>
<evidence type="ECO:0000259" key="8">
    <source>
        <dbReference type="PROSITE" id="PS50048"/>
    </source>
</evidence>
<evidence type="ECO:0000256" key="5">
    <source>
        <dbReference type="ARBA" id="ARBA00023163"/>
    </source>
</evidence>
<keyword evidence="6" id="KW-0539">Nucleus</keyword>
<feature type="compositionally biased region" description="Polar residues" evidence="7">
    <location>
        <begin position="88"/>
        <end position="100"/>
    </location>
</feature>
<feature type="compositionally biased region" description="Polar residues" evidence="7">
    <location>
        <begin position="569"/>
        <end position="585"/>
    </location>
</feature>
<dbReference type="EMBL" id="JAADJG010000195">
    <property type="protein sequence ID" value="KAF4452171.1"/>
    <property type="molecule type" value="Genomic_DNA"/>
</dbReference>
<feature type="region of interest" description="Disordered" evidence="7">
    <location>
        <begin position="85"/>
        <end position="104"/>
    </location>
</feature>
<dbReference type="CDD" id="cd00067">
    <property type="entry name" value="GAL4"/>
    <property type="match status" value="1"/>
</dbReference>
<keyword evidence="4" id="KW-0238">DNA-binding</keyword>
<dbReference type="SUPFAM" id="SSF57701">
    <property type="entry name" value="Zn2/Cys6 DNA-binding domain"/>
    <property type="match status" value="1"/>
</dbReference>
<keyword evidence="2" id="KW-0862">Zinc</keyword>
<dbReference type="OrthoDB" id="4236860at2759"/>
<keyword evidence="3" id="KW-0805">Transcription regulation</keyword>
<dbReference type="PANTHER" id="PTHR47171:SF4">
    <property type="entry name" value="ACETAMIDASE REGULATORY PROTEIN"/>
    <property type="match status" value="1"/>
</dbReference>
<dbReference type="SMART" id="SM00906">
    <property type="entry name" value="Fungal_trans"/>
    <property type="match status" value="1"/>
</dbReference>
<dbReference type="Proteomes" id="UP000605986">
    <property type="component" value="Unassembled WGS sequence"/>
</dbReference>
<dbReference type="InterPro" id="IPR036864">
    <property type="entry name" value="Zn2-C6_fun-type_DNA-bd_sf"/>
</dbReference>
<evidence type="ECO:0000313" key="10">
    <source>
        <dbReference type="Proteomes" id="UP000605986"/>
    </source>
</evidence>
<comment type="caution">
    <text evidence="9">The sequence shown here is derived from an EMBL/GenBank/DDBJ whole genome shotgun (WGS) entry which is preliminary data.</text>
</comment>
<dbReference type="GO" id="GO:0006351">
    <property type="term" value="P:DNA-templated transcription"/>
    <property type="evidence" value="ECO:0007669"/>
    <property type="project" value="InterPro"/>
</dbReference>
<name>A0A8H4KLT0_9HYPO</name>
<keyword evidence="1" id="KW-0479">Metal-binding</keyword>
<proteinExistence type="predicted"/>
<feature type="compositionally biased region" description="Polar residues" evidence="7">
    <location>
        <begin position="594"/>
        <end position="603"/>
    </location>
</feature>
<evidence type="ECO:0000313" key="9">
    <source>
        <dbReference type="EMBL" id="KAF4452171.1"/>
    </source>
</evidence>
<dbReference type="SMART" id="SM00066">
    <property type="entry name" value="GAL4"/>
    <property type="match status" value="1"/>
</dbReference>
<protein>
    <recommendedName>
        <fullName evidence="8">Zn(2)-C6 fungal-type domain-containing protein</fullName>
    </recommendedName>
</protein>
<dbReference type="CDD" id="cd12148">
    <property type="entry name" value="fungal_TF_MHR"/>
    <property type="match status" value="1"/>
</dbReference>
<keyword evidence="5" id="KW-0804">Transcription</keyword>
<reference evidence="9" key="1">
    <citation type="submission" date="2020-01" db="EMBL/GenBank/DDBJ databases">
        <title>Identification and distribution of gene clusters putatively required for synthesis of sphingolipid metabolism inhibitors in phylogenetically diverse species of the filamentous fungus Fusarium.</title>
        <authorList>
            <person name="Kim H.-S."/>
            <person name="Busman M."/>
            <person name="Brown D.W."/>
            <person name="Divon H."/>
            <person name="Uhlig S."/>
            <person name="Proctor R.H."/>
        </authorList>
    </citation>
    <scope>NUCLEOTIDE SEQUENCE</scope>
    <source>
        <strain evidence="9">NRRL 53441</strain>
    </source>
</reference>
<evidence type="ECO:0000256" key="7">
    <source>
        <dbReference type="SAM" id="MobiDB-lite"/>
    </source>
</evidence>
<dbReference type="Gene3D" id="4.10.240.10">
    <property type="entry name" value="Zn(2)-C6 fungal-type DNA-binding domain"/>
    <property type="match status" value="1"/>
</dbReference>
<dbReference type="GO" id="GO:0008270">
    <property type="term" value="F:zinc ion binding"/>
    <property type="evidence" value="ECO:0007669"/>
    <property type="project" value="InterPro"/>
</dbReference>
<dbReference type="AlphaFoldDB" id="A0A8H4KLT0"/>
<dbReference type="PROSITE" id="PS50048">
    <property type="entry name" value="ZN2_CY6_FUNGAL_2"/>
    <property type="match status" value="1"/>
</dbReference>
<feature type="domain" description="Zn(2)-C6 fungal-type" evidence="8">
    <location>
        <begin position="28"/>
        <end position="61"/>
    </location>
</feature>
<evidence type="ECO:0000256" key="1">
    <source>
        <dbReference type="ARBA" id="ARBA00022723"/>
    </source>
</evidence>
<dbReference type="InterPro" id="IPR052073">
    <property type="entry name" value="Amide_Lactam_Regulators"/>
</dbReference>